<dbReference type="AlphaFoldDB" id="A0A1X2H3E8"/>
<evidence type="ECO:0000256" key="3">
    <source>
        <dbReference type="SAM" id="Phobius"/>
    </source>
</evidence>
<dbReference type="GO" id="GO:0051082">
    <property type="term" value="F:unfolded protein binding"/>
    <property type="evidence" value="ECO:0007669"/>
    <property type="project" value="TreeGrafter"/>
</dbReference>
<feature type="transmembrane region" description="Helical" evidence="3">
    <location>
        <begin position="245"/>
        <end position="266"/>
    </location>
</feature>
<feature type="non-terminal residue" evidence="4">
    <location>
        <position position="277"/>
    </location>
</feature>
<proteinExistence type="predicted"/>
<sequence length="277" mass="31897">MSNEEEATLDAVCKELDTLALDYLQKIDEYTQLWKHTSSTLQKGFLQLAHAKYTMGSSTISKCSYDERMKAQIRVDLTCSSKVKLVRHDGNESDTNDKNRTSIRTNGKNSSSTSLNHPKNNNNGTTVMRRRGQNDNKNNNDIDDNRHTNDRPTSEWVQDKRLKDTADRDEFEMNEKRPLQRTSNDSSRKVTNRRDPLHWFGLLVSPSLRSSQDHFKSGKSLNVALCVACLFCDFIKIIMSLSPFLSFRFFLSFFCLFVYTSHRWIIGASQPYSGARR</sequence>
<feature type="region of interest" description="Disordered" evidence="2">
    <location>
        <begin position="88"/>
        <end position="191"/>
    </location>
</feature>
<dbReference type="PANTHER" id="PTHR31996">
    <property type="entry name" value="COILED-COIL DOMAIN-CONTAINING PROTEIN 115"/>
    <property type="match status" value="1"/>
</dbReference>
<reference evidence="4 5" key="1">
    <citation type="submission" date="2016-07" db="EMBL/GenBank/DDBJ databases">
        <title>Pervasive Adenine N6-methylation of Active Genes in Fungi.</title>
        <authorList>
            <consortium name="DOE Joint Genome Institute"/>
            <person name="Mondo S.J."/>
            <person name="Dannebaum R.O."/>
            <person name="Kuo R.C."/>
            <person name="Labutti K."/>
            <person name="Haridas S."/>
            <person name="Kuo A."/>
            <person name="Salamov A."/>
            <person name="Ahrendt S.R."/>
            <person name="Lipzen A."/>
            <person name="Sullivan W."/>
            <person name="Andreopoulos W.B."/>
            <person name="Clum A."/>
            <person name="Lindquist E."/>
            <person name="Daum C."/>
            <person name="Ramamoorthy G.K."/>
            <person name="Gryganskyi A."/>
            <person name="Culley D."/>
            <person name="Magnuson J.K."/>
            <person name="James T.Y."/>
            <person name="O'Malley M.A."/>
            <person name="Stajich J.E."/>
            <person name="Spatafora J.W."/>
            <person name="Visel A."/>
            <person name="Grigoriev I.V."/>
        </authorList>
    </citation>
    <scope>NUCLEOTIDE SEQUENCE [LARGE SCALE GENOMIC DNA]</scope>
    <source>
        <strain evidence="4 5">NRRL 2496</strain>
    </source>
</reference>
<evidence type="ECO:0000256" key="2">
    <source>
        <dbReference type="SAM" id="MobiDB-lite"/>
    </source>
</evidence>
<dbReference type="EMBL" id="MCGN01000010">
    <property type="protein sequence ID" value="ORY92332.1"/>
    <property type="molecule type" value="Genomic_DNA"/>
</dbReference>
<keyword evidence="3" id="KW-0472">Membrane</keyword>
<keyword evidence="3" id="KW-0812">Transmembrane</keyword>
<organism evidence="4 5">
    <name type="scientific">Syncephalastrum racemosum</name>
    <name type="common">Filamentous fungus</name>
    <dbReference type="NCBI Taxonomy" id="13706"/>
    <lineage>
        <taxon>Eukaryota</taxon>
        <taxon>Fungi</taxon>
        <taxon>Fungi incertae sedis</taxon>
        <taxon>Mucoromycota</taxon>
        <taxon>Mucoromycotina</taxon>
        <taxon>Mucoromycetes</taxon>
        <taxon>Mucorales</taxon>
        <taxon>Syncephalastraceae</taxon>
        <taxon>Syncephalastrum</taxon>
    </lineage>
</organism>
<feature type="compositionally biased region" description="Basic and acidic residues" evidence="2">
    <location>
        <begin position="88"/>
        <end position="100"/>
    </location>
</feature>
<protein>
    <recommendedName>
        <fullName evidence="1">Vacuolar ATPase assembly protein VMA22</fullName>
    </recommendedName>
</protein>
<dbReference type="Proteomes" id="UP000242180">
    <property type="component" value="Unassembled WGS sequence"/>
</dbReference>
<name>A0A1X2H3E8_SYNRA</name>
<evidence type="ECO:0000313" key="5">
    <source>
        <dbReference type="Proteomes" id="UP000242180"/>
    </source>
</evidence>
<dbReference type="PANTHER" id="PTHR31996:SF2">
    <property type="entry name" value="COILED-COIL DOMAIN-CONTAINING PROTEIN 115"/>
    <property type="match status" value="1"/>
</dbReference>
<keyword evidence="3" id="KW-1133">Transmembrane helix</keyword>
<dbReference type="InParanoid" id="A0A1X2H3E8"/>
<dbReference type="GO" id="GO:0070072">
    <property type="term" value="P:vacuolar proton-transporting V-type ATPase complex assembly"/>
    <property type="evidence" value="ECO:0007669"/>
    <property type="project" value="InterPro"/>
</dbReference>
<evidence type="ECO:0000313" key="4">
    <source>
        <dbReference type="EMBL" id="ORY92332.1"/>
    </source>
</evidence>
<dbReference type="InterPro" id="IPR040357">
    <property type="entry name" value="Vma22/CCDC115"/>
</dbReference>
<dbReference type="OrthoDB" id="408631at2759"/>
<accession>A0A1X2H3E8</accession>
<gene>
    <name evidence="4" type="ORF">BCR43DRAFT_527584</name>
</gene>
<dbReference type="STRING" id="13706.A0A1X2H3E8"/>
<dbReference type="Pfam" id="PF21730">
    <property type="entry name" value="Vma22_CCDC115"/>
    <property type="match status" value="2"/>
</dbReference>
<comment type="caution">
    <text evidence="4">The sequence shown here is derived from an EMBL/GenBank/DDBJ whole genome shotgun (WGS) entry which is preliminary data.</text>
</comment>
<evidence type="ECO:0000256" key="1">
    <source>
        <dbReference type="ARBA" id="ARBA00093634"/>
    </source>
</evidence>
<feature type="compositionally biased region" description="Basic and acidic residues" evidence="2">
    <location>
        <begin position="132"/>
        <end position="178"/>
    </location>
</feature>
<keyword evidence="5" id="KW-1185">Reference proteome</keyword>
<feature type="compositionally biased region" description="Polar residues" evidence="2">
    <location>
        <begin position="102"/>
        <end position="126"/>
    </location>
</feature>